<keyword evidence="4" id="KW-0456">Lyase</keyword>
<proteinExistence type="inferred from homology"/>
<dbReference type="InterPro" id="IPR006913">
    <property type="entry name" value="CENP-V/GFA"/>
</dbReference>
<evidence type="ECO:0000313" key="6">
    <source>
        <dbReference type="EMBL" id="XDV61133.1"/>
    </source>
</evidence>
<comment type="similarity">
    <text evidence="1">Belongs to the Gfa family.</text>
</comment>
<keyword evidence="3" id="KW-0862">Zinc</keyword>
<sequence length="137" mass="14756">MANAQCLCGALSLKLRETSKLIVACHCLACQRRTGSPFGLGVFHAIDTVEISGTATEFIRVGDSGRKVRCYFCPTCGSTVYWKPDALPSLIGVAVGALGDPSFPAPAFSTFERSKHHWVHVDEAVEHFQTSGLQRGT</sequence>
<accession>A0AB39XVB9</accession>
<evidence type="ECO:0000256" key="4">
    <source>
        <dbReference type="ARBA" id="ARBA00023239"/>
    </source>
</evidence>
<evidence type="ECO:0000256" key="2">
    <source>
        <dbReference type="ARBA" id="ARBA00022723"/>
    </source>
</evidence>
<keyword evidence="2" id="KW-0479">Metal-binding</keyword>
<name>A0AB39XVB9_9BRAD</name>
<dbReference type="SUPFAM" id="SSF51316">
    <property type="entry name" value="Mss4-like"/>
    <property type="match status" value="1"/>
</dbReference>
<dbReference type="PANTHER" id="PTHR33337">
    <property type="entry name" value="GFA DOMAIN-CONTAINING PROTEIN"/>
    <property type="match status" value="1"/>
</dbReference>
<dbReference type="PROSITE" id="PS51891">
    <property type="entry name" value="CENP_V_GFA"/>
    <property type="match status" value="1"/>
</dbReference>
<dbReference type="PANTHER" id="PTHR33337:SF40">
    <property type="entry name" value="CENP-V_GFA DOMAIN-CONTAINING PROTEIN-RELATED"/>
    <property type="match status" value="1"/>
</dbReference>
<reference evidence="6" key="1">
    <citation type="submission" date="2024-08" db="EMBL/GenBank/DDBJ databases">
        <authorList>
            <person name="Chaddad Z."/>
            <person name="Lamrabet M."/>
            <person name="Bouhnik O."/>
            <person name="Alami S."/>
            <person name="Wipf D."/>
            <person name="Courty P.E."/>
            <person name="Missbah El Idrissi M."/>
        </authorList>
    </citation>
    <scope>NUCLEOTIDE SEQUENCE</scope>
    <source>
        <strain evidence="6">LLZ17</strain>
    </source>
</reference>
<dbReference type="AlphaFoldDB" id="A0AB39XVB9"/>
<gene>
    <name evidence="6" type="ORF">AB8Z38_11380</name>
</gene>
<dbReference type="RefSeq" id="WP_369726471.1">
    <property type="nucleotide sequence ID" value="NZ_CP165734.1"/>
</dbReference>
<feature type="domain" description="CENP-V/GFA" evidence="5">
    <location>
        <begin position="1"/>
        <end position="112"/>
    </location>
</feature>
<evidence type="ECO:0000256" key="1">
    <source>
        <dbReference type="ARBA" id="ARBA00005495"/>
    </source>
</evidence>
<evidence type="ECO:0000256" key="3">
    <source>
        <dbReference type="ARBA" id="ARBA00022833"/>
    </source>
</evidence>
<protein>
    <submittedName>
        <fullName evidence="6">GFA family protein</fullName>
    </submittedName>
</protein>
<dbReference type="GO" id="GO:0046872">
    <property type="term" value="F:metal ion binding"/>
    <property type="evidence" value="ECO:0007669"/>
    <property type="project" value="UniProtKB-KW"/>
</dbReference>
<dbReference type="InterPro" id="IPR011057">
    <property type="entry name" value="Mss4-like_sf"/>
</dbReference>
<dbReference type="Pfam" id="PF04828">
    <property type="entry name" value="GFA"/>
    <property type="match status" value="1"/>
</dbReference>
<evidence type="ECO:0000259" key="5">
    <source>
        <dbReference type="PROSITE" id="PS51891"/>
    </source>
</evidence>
<dbReference type="Gene3D" id="3.90.1590.10">
    <property type="entry name" value="glutathione-dependent formaldehyde- activating enzyme (gfa)"/>
    <property type="match status" value="1"/>
</dbReference>
<dbReference type="GO" id="GO:0016846">
    <property type="term" value="F:carbon-sulfur lyase activity"/>
    <property type="evidence" value="ECO:0007669"/>
    <property type="project" value="InterPro"/>
</dbReference>
<dbReference type="EMBL" id="CP165734">
    <property type="protein sequence ID" value="XDV61133.1"/>
    <property type="molecule type" value="Genomic_DNA"/>
</dbReference>
<organism evidence="6">
    <name type="scientific">Bradyrhizobium sp. LLZ17</name>
    <dbReference type="NCBI Taxonomy" id="3239388"/>
    <lineage>
        <taxon>Bacteria</taxon>
        <taxon>Pseudomonadati</taxon>
        <taxon>Pseudomonadota</taxon>
        <taxon>Alphaproteobacteria</taxon>
        <taxon>Hyphomicrobiales</taxon>
        <taxon>Nitrobacteraceae</taxon>
        <taxon>Bradyrhizobium</taxon>
    </lineage>
</organism>